<dbReference type="InterPro" id="IPR034812">
    <property type="entry name" value="Ppo-like_N"/>
</dbReference>
<dbReference type="PANTHER" id="PTHR11903">
    <property type="entry name" value="PROSTAGLANDIN G/H SYNTHASE"/>
    <property type="match status" value="1"/>
</dbReference>
<dbReference type="PROSITE" id="PS50292">
    <property type="entry name" value="PEROXIDASE_3"/>
    <property type="match status" value="1"/>
</dbReference>
<evidence type="ECO:0000256" key="5">
    <source>
        <dbReference type="ARBA" id="ARBA00023004"/>
    </source>
</evidence>
<gene>
    <name evidence="7" type="ORF">BDW02DRAFT_635699</name>
</gene>
<dbReference type="InterPro" id="IPR037120">
    <property type="entry name" value="Haem_peroxidase_sf_animal"/>
</dbReference>
<dbReference type="GO" id="GO:0016705">
    <property type="term" value="F:oxidoreductase activity, acting on paired donors, with incorporation or reduction of molecular oxygen"/>
    <property type="evidence" value="ECO:0007669"/>
    <property type="project" value="InterPro"/>
</dbReference>
<name>A0A6A5KZS4_9PLEO</name>
<dbReference type="SUPFAM" id="SSF48113">
    <property type="entry name" value="Heme-dependent peroxidases"/>
    <property type="match status" value="1"/>
</dbReference>
<keyword evidence="4" id="KW-0560">Oxidoreductase</keyword>
<keyword evidence="3" id="KW-0223">Dioxygenase</keyword>
<evidence type="ECO:0000313" key="8">
    <source>
        <dbReference type="Proteomes" id="UP000800040"/>
    </source>
</evidence>
<dbReference type="GO" id="GO:0006631">
    <property type="term" value="P:fatty acid metabolic process"/>
    <property type="evidence" value="ECO:0007669"/>
    <property type="project" value="UniProtKB-ARBA"/>
</dbReference>
<accession>A0A6A5KZS4</accession>
<dbReference type="GO" id="GO:0005506">
    <property type="term" value="F:iron ion binding"/>
    <property type="evidence" value="ECO:0007669"/>
    <property type="project" value="InterPro"/>
</dbReference>
<proteinExistence type="predicted"/>
<dbReference type="GO" id="GO:0004497">
    <property type="term" value="F:monooxygenase activity"/>
    <property type="evidence" value="ECO:0007669"/>
    <property type="project" value="InterPro"/>
</dbReference>
<dbReference type="AlphaFoldDB" id="A0A6A5KZS4"/>
<dbReference type="Proteomes" id="UP000800040">
    <property type="component" value="Unassembled WGS sequence"/>
</dbReference>
<dbReference type="GO" id="GO:0004601">
    <property type="term" value="F:peroxidase activity"/>
    <property type="evidence" value="ECO:0007669"/>
    <property type="project" value="UniProtKB-KW"/>
</dbReference>
<organism evidence="7 8">
    <name type="scientific">Decorospora gaudefroyi</name>
    <dbReference type="NCBI Taxonomy" id="184978"/>
    <lineage>
        <taxon>Eukaryota</taxon>
        <taxon>Fungi</taxon>
        <taxon>Dikarya</taxon>
        <taxon>Ascomycota</taxon>
        <taxon>Pezizomycotina</taxon>
        <taxon>Dothideomycetes</taxon>
        <taxon>Pleosporomycetidae</taxon>
        <taxon>Pleosporales</taxon>
        <taxon>Pleosporineae</taxon>
        <taxon>Pleosporaceae</taxon>
        <taxon>Decorospora</taxon>
    </lineage>
</organism>
<dbReference type="PRINTS" id="PR00457">
    <property type="entry name" value="ANPEROXIDASE"/>
</dbReference>
<dbReference type="PANTHER" id="PTHR11903:SF37">
    <property type="entry name" value="PSI-PRODUCING OXYGENASE A"/>
    <property type="match status" value="1"/>
</dbReference>
<keyword evidence="8" id="KW-1185">Reference proteome</keyword>
<protein>
    <submittedName>
        <fullName evidence="7">Heme peroxidase</fullName>
    </submittedName>
</protein>
<dbReference type="GO" id="GO:0006979">
    <property type="term" value="P:response to oxidative stress"/>
    <property type="evidence" value="ECO:0007669"/>
    <property type="project" value="InterPro"/>
</dbReference>
<evidence type="ECO:0000256" key="2">
    <source>
        <dbReference type="ARBA" id="ARBA00022723"/>
    </source>
</evidence>
<keyword evidence="2 6" id="KW-0479">Metal-binding</keyword>
<evidence type="ECO:0000256" key="4">
    <source>
        <dbReference type="ARBA" id="ARBA00023002"/>
    </source>
</evidence>
<keyword evidence="7" id="KW-0575">Peroxidase</keyword>
<evidence type="ECO:0000256" key="1">
    <source>
        <dbReference type="ARBA" id="ARBA00022617"/>
    </source>
</evidence>
<sequence length="1069" mass="117585">MTLTTNNTNGDANDVPTVRKTIHSYIADLKSQLDRLPEDVEVVKSLIDGLFTENIVDDRKLLLENTIKWASSYPKDSPTAGLLTNAMLGNLWDNLKHPPLSHMGDAWRYRMADGSHNNILYPNLGKAGSYYARSVVPQRSPPAALPDPGDIFDALFARRGPAKEHPAQFSSIAISIATIVIHDIFRTDDVDPNRVASSSYLDLGPLYGHNQEMQDKVRTFKDGRLKADTFAEPRILGQPPGVAALLVSFNRFHNFVVGQLAEINEGGRFSPSKLDQAKGLEGEKAEAKRDNDLFQTGRLITCGLYINIILRDYVRVILNLNRTDTTWTLDPRDQAFSAFDKEGIPKGVGNQVSMEFNLIYRWHATISNANEAWVNDFMQKLWPGQDPATLTQTQLFEGFKRWGHSLDADPSKWTFAGLKRNDTTGKFDDAGLVSILTSTTEDIAGAFGARNVPTALRAIEVLGINQGRNWGTASLNEVRKFFKLKPHSTFEEMNPDPDVAASLRALYQEPDNVELYPGLVCEDTKTPIVPGSGLCAGLTVAKAILSDAVALVRGDRYYTIDSSPANLTSFGYNEIASNPEVGFGTTIYKLLQRAYPGWYRSNSVYALFPLTIPSENRAVLAAKGLEADYDFAPPSFVPQPTPIFSWTGVKDVLADPVSYKVPWGAHVGELIKHDWMLSGDKPWNANQKKICMHALYDAEQGLDQVRGLYETVTTDLIKTKSIKLRDRYQIDLVRDVAIPSHATVTAHIWGIPLKDSEEENGVGFTPTALYEAMANVFWYTFLDIDTSQTLGVKSAAKKATAALAAAVTASCTAVQRGNLNFLETLLSRIHNAAADGDEDKAKQTQVLPAFGTNLIQRLFDTGMSLDDVIWTIVPTSAASAPIQTQGIARLLDFYLSPANATHWANIQSIAASDSDAALEQLRKYALEGFRLDPAAAGALRIVAAPKASIQDGDRTVTPAAGSVIFADFNTAGLDPAVFPDPLEIKLDRADELYIHHGYGGHACLGRKMVEIAMAVQLRAFARLKNLRRAAGPAGQLKSTTVNGAFKVFMTEDWSQWTPFPSTWKLYYDE</sequence>
<reference evidence="7" key="1">
    <citation type="submission" date="2020-01" db="EMBL/GenBank/DDBJ databases">
        <authorList>
            <consortium name="DOE Joint Genome Institute"/>
            <person name="Haridas S."/>
            <person name="Albert R."/>
            <person name="Binder M."/>
            <person name="Bloem J."/>
            <person name="Labutti K."/>
            <person name="Salamov A."/>
            <person name="Andreopoulos B."/>
            <person name="Baker S.E."/>
            <person name="Barry K."/>
            <person name="Bills G."/>
            <person name="Bluhm B.H."/>
            <person name="Cannon C."/>
            <person name="Castanera R."/>
            <person name="Culley D.E."/>
            <person name="Daum C."/>
            <person name="Ezra D."/>
            <person name="Gonzalez J.B."/>
            <person name="Henrissat B."/>
            <person name="Kuo A."/>
            <person name="Liang C."/>
            <person name="Lipzen A."/>
            <person name="Lutzoni F."/>
            <person name="Magnuson J."/>
            <person name="Mondo S."/>
            <person name="Nolan M."/>
            <person name="Ohm R."/>
            <person name="Pangilinan J."/>
            <person name="Park H.-J."/>
            <person name="Ramirez L."/>
            <person name="Alfaro M."/>
            <person name="Sun H."/>
            <person name="Tritt A."/>
            <person name="Yoshinaga Y."/>
            <person name="Zwiers L.-H."/>
            <person name="Turgeon B.G."/>
            <person name="Goodwin S.B."/>
            <person name="Spatafora J.W."/>
            <person name="Crous P.W."/>
            <person name="Grigoriev I.V."/>
        </authorList>
    </citation>
    <scope>NUCLEOTIDE SEQUENCE</scope>
    <source>
        <strain evidence="7">P77</strain>
    </source>
</reference>
<dbReference type="Pfam" id="PF03098">
    <property type="entry name" value="An_peroxidase"/>
    <property type="match status" value="1"/>
</dbReference>
<evidence type="ECO:0000256" key="6">
    <source>
        <dbReference type="PIRSR" id="PIRSR619791-2"/>
    </source>
</evidence>
<keyword evidence="1 6" id="KW-0349">Heme</keyword>
<dbReference type="InterPro" id="IPR050783">
    <property type="entry name" value="Oxylipin_biosynth_metab"/>
</dbReference>
<dbReference type="Gene3D" id="1.10.640.10">
    <property type="entry name" value="Haem peroxidase domain superfamily, animal type"/>
    <property type="match status" value="1"/>
</dbReference>
<dbReference type="InterPro" id="IPR036396">
    <property type="entry name" value="Cyt_P450_sf"/>
</dbReference>
<dbReference type="InterPro" id="IPR019791">
    <property type="entry name" value="Haem_peroxidase_animal"/>
</dbReference>
<dbReference type="GO" id="GO:0051213">
    <property type="term" value="F:dioxygenase activity"/>
    <property type="evidence" value="ECO:0007669"/>
    <property type="project" value="UniProtKB-KW"/>
</dbReference>
<dbReference type="SUPFAM" id="SSF48264">
    <property type="entry name" value="Cytochrome P450"/>
    <property type="match status" value="1"/>
</dbReference>
<dbReference type="CDD" id="cd20612">
    <property type="entry name" value="CYP_LDS-like_C"/>
    <property type="match status" value="1"/>
</dbReference>
<keyword evidence="5 6" id="KW-0408">Iron</keyword>
<evidence type="ECO:0000256" key="3">
    <source>
        <dbReference type="ARBA" id="ARBA00022964"/>
    </source>
</evidence>
<dbReference type="EMBL" id="ML975245">
    <property type="protein sequence ID" value="KAF1839413.1"/>
    <property type="molecule type" value="Genomic_DNA"/>
</dbReference>
<feature type="binding site" description="axial binding residue" evidence="6">
    <location>
        <position position="363"/>
    </location>
    <ligand>
        <name>heme b</name>
        <dbReference type="ChEBI" id="CHEBI:60344"/>
    </ligand>
    <ligandPart>
        <name>Fe</name>
        <dbReference type="ChEBI" id="CHEBI:18248"/>
    </ligandPart>
</feature>
<dbReference type="Gene3D" id="1.10.630.10">
    <property type="entry name" value="Cytochrome P450"/>
    <property type="match status" value="1"/>
</dbReference>
<dbReference type="OrthoDB" id="823504at2759"/>
<dbReference type="InterPro" id="IPR010255">
    <property type="entry name" value="Haem_peroxidase_sf"/>
</dbReference>
<evidence type="ECO:0000313" key="7">
    <source>
        <dbReference type="EMBL" id="KAF1839413.1"/>
    </source>
</evidence>
<dbReference type="GO" id="GO:0020037">
    <property type="term" value="F:heme binding"/>
    <property type="evidence" value="ECO:0007669"/>
    <property type="project" value="InterPro"/>
</dbReference>
<dbReference type="CDD" id="cd09817">
    <property type="entry name" value="linoleate_diol_synthase_like"/>
    <property type="match status" value="1"/>
</dbReference>